<dbReference type="SMART" id="SM01321">
    <property type="entry name" value="Y1_Tnp"/>
    <property type="match status" value="1"/>
</dbReference>
<organism evidence="2 3">
    <name type="scientific">Opitutus terrae (strain DSM 11246 / JCM 15787 / PB90-1)</name>
    <dbReference type="NCBI Taxonomy" id="452637"/>
    <lineage>
        <taxon>Bacteria</taxon>
        <taxon>Pseudomonadati</taxon>
        <taxon>Verrucomicrobiota</taxon>
        <taxon>Opitutia</taxon>
        <taxon>Opitutales</taxon>
        <taxon>Opitutaceae</taxon>
        <taxon>Opitutus</taxon>
    </lineage>
</organism>
<dbReference type="eggNOG" id="COG1943">
    <property type="taxonomic scope" value="Bacteria"/>
</dbReference>
<dbReference type="Proteomes" id="UP000007013">
    <property type="component" value="Chromosome"/>
</dbReference>
<dbReference type="PANTHER" id="PTHR36966">
    <property type="entry name" value="REP-ASSOCIATED TYROSINE TRANSPOSASE"/>
    <property type="match status" value="1"/>
</dbReference>
<proteinExistence type="predicted"/>
<dbReference type="InterPro" id="IPR052715">
    <property type="entry name" value="RAYT_transposase"/>
</dbReference>
<feature type="domain" description="Transposase IS200-like" evidence="1">
    <location>
        <begin position="24"/>
        <end position="141"/>
    </location>
</feature>
<dbReference type="STRING" id="452637.Oter_1975"/>
<reference evidence="2 3" key="1">
    <citation type="journal article" date="2011" name="J. Bacteriol.">
        <title>Genome sequence of the verrucomicrobium Opitutus terrae PB90-1, an abundant inhabitant of rice paddy soil ecosystems.</title>
        <authorList>
            <person name="van Passel M.W."/>
            <person name="Kant R."/>
            <person name="Palva A."/>
            <person name="Copeland A."/>
            <person name="Lucas S."/>
            <person name="Lapidus A."/>
            <person name="Glavina del Rio T."/>
            <person name="Pitluck S."/>
            <person name="Goltsman E."/>
            <person name="Clum A."/>
            <person name="Sun H."/>
            <person name="Schmutz J."/>
            <person name="Larimer F.W."/>
            <person name="Land M.L."/>
            <person name="Hauser L."/>
            <person name="Kyrpides N."/>
            <person name="Mikhailova N."/>
            <person name="Richardson P.P."/>
            <person name="Janssen P.H."/>
            <person name="de Vos W.M."/>
            <person name="Smidt H."/>
        </authorList>
    </citation>
    <scope>NUCLEOTIDE SEQUENCE [LARGE SCALE GENOMIC DNA]</scope>
    <source>
        <strain evidence="3">DSM 11246 / JCM 15787 / PB90-1</strain>
    </source>
</reference>
<gene>
    <name evidence="2" type="ordered locus">Oter_1975</name>
</gene>
<dbReference type="Pfam" id="PF01797">
    <property type="entry name" value="Y1_Tnp"/>
    <property type="match status" value="1"/>
</dbReference>
<dbReference type="InterPro" id="IPR036515">
    <property type="entry name" value="Transposase_17_sf"/>
</dbReference>
<dbReference type="GO" id="GO:0006313">
    <property type="term" value="P:DNA transposition"/>
    <property type="evidence" value="ECO:0007669"/>
    <property type="project" value="InterPro"/>
</dbReference>
<evidence type="ECO:0000313" key="3">
    <source>
        <dbReference type="Proteomes" id="UP000007013"/>
    </source>
</evidence>
<dbReference type="GO" id="GO:0004803">
    <property type="term" value="F:transposase activity"/>
    <property type="evidence" value="ECO:0007669"/>
    <property type="project" value="InterPro"/>
</dbReference>
<protein>
    <recommendedName>
        <fullName evidence="1">Transposase IS200-like domain-containing protein</fullName>
    </recommendedName>
</protein>
<evidence type="ECO:0000313" key="2">
    <source>
        <dbReference type="EMBL" id="ACB75258.1"/>
    </source>
</evidence>
<keyword evidence="3" id="KW-1185">Reference proteome</keyword>
<dbReference type="InterPro" id="IPR002686">
    <property type="entry name" value="Transposase_17"/>
</dbReference>
<dbReference type="GO" id="GO:0043565">
    <property type="term" value="F:sequence-specific DNA binding"/>
    <property type="evidence" value="ECO:0007669"/>
    <property type="project" value="TreeGrafter"/>
</dbReference>
<dbReference type="NCBIfam" id="NF047646">
    <property type="entry name" value="REP_Tyr_transpos"/>
    <property type="match status" value="1"/>
</dbReference>
<dbReference type="SUPFAM" id="SSF143422">
    <property type="entry name" value="Transposase IS200-like"/>
    <property type="match status" value="1"/>
</dbReference>
<dbReference type="EMBL" id="CP001032">
    <property type="protein sequence ID" value="ACB75258.1"/>
    <property type="molecule type" value="Genomic_DNA"/>
</dbReference>
<evidence type="ECO:0000259" key="1">
    <source>
        <dbReference type="SMART" id="SM01321"/>
    </source>
</evidence>
<dbReference type="AlphaFoldDB" id="B1ZYM2"/>
<dbReference type="PANTHER" id="PTHR36966:SF1">
    <property type="entry name" value="REP-ASSOCIATED TYROSINE TRANSPOSASE"/>
    <property type="match status" value="1"/>
</dbReference>
<dbReference type="KEGG" id="ote:Oter_1975"/>
<sequence length="163" mass="19281">MHRCAQNGTVTVHRHLQRLHLVWEKQPVYFVTTCVTARRSLLSTSEVAGILREEWEHLRGRHGWAVGRYVIMPDHVHFFIAPESTSAKPLAMAVGKWKEWTAKRILKKLRLPPPLWQPEFFDHLLRSRESRSEKWEYVRQNPVRAGLVRMPEEWSFAGFVDFE</sequence>
<name>B1ZYM2_OPITP</name>
<dbReference type="HOGENOM" id="CLU_1650413_0_0_0"/>
<accession>B1ZYM2</accession>
<dbReference type="Gene3D" id="3.30.70.1290">
    <property type="entry name" value="Transposase IS200-like"/>
    <property type="match status" value="1"/>
</dbReference>